<accession>A0A6V2F8P0</accession>
<proteinExistence type="predicted"/>
<reference evidence="3" key="1">
    <citation type="submission" date="2021-01" db="EMBL/GenBank/DDBJ databases">
        <authorList>
            <person name="Corre E."/>
            <person name="Pelletier E."/>
            <person name="Niang G."/>
            <person name="Scheremetjew M."/>
            <person name="Finn R."/>
            <person name="Kale V."/>
            <person name="Holt S."/>
            <person name="Cochrane G."/>
            <person name="Meng A."/>
            <person name="Brown T."/>
            <person name="Cohen L."/>
        </authorList>
    </citation>
    <scope>NUCLEOTIDE SEQUENCE</scope>
    <source>
        <strain evidence="3">GSO104</strain>
    </source>
</reference>
<dbReference type="AlphaFoldDB" id="A0A6V2F8P0"/>
<evidence type="ECO:0000313" key="1">
    <source>
        <dbReference type="EMBL" id="CAE4607557.1"/>
    </source>
</evidence>
<dbReference type="EMBL" id="HBNS01018963">
    <property type="protein sequence ID" value="CAE4607557.1"/>
    <property type="molecule type" value="Transcribed_RNA"/>
</dbReference>
<organism evidence="3">
    <name type="scientific">Ditylum brightwellii</name>
    <dbReference type="NCBI Taxonomy" id="49249"/>
    <lineage>
        <taxon>Eukaryota</taxon>
        <taxon>Sar</taxon>
        <taxon>Stramenopiles</taxon>
        <taxon>Ochrophyta</taxon>
        <taxon>Bacillariophyta</taxon>
        <taxon>Mediophyceae</taxon>
        <taxon>Lithodesmiophycidae</taxon>
        <taxon>Lithodesmiales</taxon>
        <taxon>Lithodesmiaceae</taxon>
        <taxon>Ditylum</taxon>
    </lineage>
</organism>
<dbReference type="EMBL" id="HBNS01018966">
    <property type="protein sequence ID" value="CAE4607563.1"/>
    <property type="molecule type" value="Transcribed_RNA"/>
</dbReference>
<evidence type="ECO:0000313" key="3">
    <source>
        <dbReference type="EMBL" id="CAE4607565.1"/>
    </source>
</evidence>
<name>A0A6V2F8P0_9STRA</name>
<evidence type="ECO:0000313" key="2">
    <source>
        <dbReference type="EMBL" id="CAE4607563.1"/>
    </source>
</evidence>
<protein>
    <submittedName>
        <fullName evidence="3">Uncharacterized protein</fullName>
    </submittedName>
</protein>
<sequence length="110" mass="12405">MRMKLKSVSLLQCVCDRSGGEVGHLTPFLGVYRVIPFSNASSTLRSLRAESVQIRLLFLFGSFIIANFRKWVTSPTDLCFAVIFPLRDDASLTHREAMPRETTVRNALDN</sequence>
<gene>
    <name evidence="1" type="ORF">DBRI00130_LOCUS15104</name>
    <name evidence="2" type="ORF">DBRI00130_LOCUS15107</name>
    <name evidence="3" type="ORF">DBRI00130_LOCUS15108</name>
</gene>
<dbReference type="EMBL" id="HBNS01018967">
    <property type="protein sequence ID" value="CAE4607565.1"/>
    <property type="molecule type" value="Transcribed_RNA"/>
</dbReference>